<keyword evidence="3" id="KW-0963">Cytoplasm</keyword>
<dbReference type="GO" id="GO:0051087">
    <property type="term" value="F:protein-folding chaperone binding"/>
    <property type="evidence" value="ECO:0007669"/>
    <property type="project" value="TreeGrafter"/>
</dbReference>
<proteinExistence type="inferred from homology"/>
<comment type="caution">
    <text evidence="5">The sequence shown here is derived from an EMBL/GenBank/DDBJ whole genome shotgun (WGS) entry which is preliminary data.</text>
</comment>
<evidence type="ECO:0000313" key="6">
    <source>
        <dbReference type="Proteomes" id="UP000034516"/>
    </source>
</evidence>
<dbReference type="SMART" id="SM00883">
    <property type="entry name" value="Cpn10"/>
    <property type="match status" value="1"/>
</dbReference>
<dbReference type="AlphaFoldDB" id="A0A0G1BUF0"/>
<dbReference type="FunFam" id="2.30.33.40:FF:000001">
    <property type="entry name" value="10 kDa chaperonin"/>
    <property type="match status" value="1"/>
</dbReference>
<dbReference type="CDD" id="cd00320">
    <property type="entry name" value="cpn10"/>
    <property type="match status" value="1"/>
</dbReference>
<dbReference type="PATRIC" id="fig|1618677.3.peg.626"/>
<dbReference type="Proteomes" id="UP000034516">
    <property type="component" value="Unassembled WGS sequence"/>
</dbReference>
<name>A0A0G1BUF0_9BACT</name>
<dbReference type="PANTHER" id="PTHR10772">
    <property type="entry name" value="10 KDA HEAT SHOCK PROTEIN"/>
    <property type="match status" value="1"/>
</dbReference>
<protein>
    <recommendedName>
        <fullName evidence="3">Co-chaperonin GroES</fullName>
    </recommendedName>
    <alternativeName>
        <fullName evidence="3">10 kDa chaperonin</fullName>
    </alternativeName>
    <alternativeName>
        <fullName evidence="3">Chaperonin-10</fullName>
        <shortName evidence="3">Cpn10</shortName>
    </alternativeName>
</protein>
<evidence type="ECO:0000256" key="4">
    <source>
        <dbReference type="RuleBase" id="RU000535"/>
    </source>
</evidence>
<evidence type="ECO:0000313" key="5">
    <source>
        <dbReference type="EMBL" id="KKS41038.1"/>
    </source>
</evidence>
<organism evidence="5 6">
    <name type="scientific">Candidatus Kuenenbacteria bacterium GW2011_GWA2_42_15</name>
    <dbReference type="NCBI Taxonomy" id="1618677"/>
    <lineage>
        <taxon>Bacteria</taxon>
        <taxon>Candidatus Kueneniibacteriota</taxon>
    </lineage>
</organism>
<comment type="subunit">
    <text evidence="3">Heptamer of 7 subunits arranged in a ring. Interacts with the chaperonin GroEL.</text>
</comment>
<comment type="function">
    <text evidence="3 4">Together with the chaperonin GroEL, plays an essential role in assisting protein folding. The GroEL-GroES system forms a nano-cage that allows encapsulation of the non-native substrate proteins and provides a physical environment optimized to promote and accelerate protein folding. GroES binds to the apical surface of the GroEL ring, thereby capping the opening of the GroEL channel.</text>
</comment>
<dbReference type="Pfam" id="PF00166">
    <property type="entry name" value="Cpn10"/>
    <property type="match status" value="1"/>
</dbReference>
<dbReference type="HAMAP" id="MF_00580">
    <property type="entry name" value="CH10"/>
    <property type="match status" value="1"/>
</dbReference>
<evidence type="ECO:0000256" key="2">
    <source>
        <dbReference type="ARBA" id="ARBA00023186"/>
    </source>
</evidence>
<dbReference type="GO" id="GO:0051082">
    <property type="term" value="F:unfolded protein binding"/>
    <property type="evidence" value="ECO:0007669"/>
    <property type="project" value="TreeGrafter"/>
</dbReference>
<sequence>MKLKPLGDHLIVKPILEDKTTKSGIVLPETVDKEKPETGEVVAVGPGRVSDNGQRLDMSVKPGQKILFKKYSPDEIKMNGEEFLVLSESEVIAIIE</sequence>
<dbReference type="GO" id="GO:0046872">
    <property type="term" value="F:metal ion binding"/>
    <property type="evidence" value="ECO:0007669"/>
    <property type="project" value="TreeGrafter"/>
</dbReference>
<dbReference type="GO" id="GO:0005737">
    <property type="term" value="C:cytoplasm"/>
    <property type="evidence" value="ECO:0007669"/>
    <property type="project" value="UniProtKB-SubCell"/>
</dbReference>
<gene>
    <name evidence="3" type="primary">groES</name>
    <name evidence="3" type="synonym">groS</name>
    <name evidence="5" type="ORF">UV02_C0034G0005</name>
</gene>
<comment type="similarity">
    <text evidence="1 3 4">Belongs to the GroES chaperonin family.</text>
</comment>
<dbReference type="InterPro" id="IPR020818">
    <property type="entry name" value="Chaperonin_GroES"/>
</dbReference>
<reference evidence="5 6" key="1">
    <citation type="journal article" date="2015" name="Nature">
        <title>rRNA introns, odd ribosomes, and small enigmatic genomes across a large radiation of phyla.</title>
        <authorList>
            <person name="Brown C.T."/>
            <person name="Hug L.A."/>
            <person name="Thomas B.C."/>
            <person name="Sharon I."/>
            <person name="Castelle C.J."/>
            <person name="Singh A."/>
            <person name="Wilkins M.J."/>
            <person name="Williams K.H."/>
            <person name="Banfield J.F."/>
        </authorList>
    </citation>
    <scope>NUCLEOTIDE SEQUENCE [LARGE SCALE GENOMIC DNA]</scope>
</reference>
<dbReference type="InterPro" id="IPR037124">
    <property type="entry name" value="Chaperonin_GroES_sf"/>
</dbReference>
<dbReference type="GO" id="GO:0005524">
    <property type="term" value="F:ATP binding"/>
    <property type="evidence" value="ECO:0007669"/>
    <property type="project" value="InterPro"/>
</dbReference>
<dbReference type="Gene3D" id="2.30.33.40">
    <property type="entry name" value="GroES chaperonin"/>
    <property type="match status" value="1"/>
</dbReference>
<dbReference type="InterPro" id="IPR011032">
    <property type="entry name" value="GroES-like_sf"/>
</dbReference>
<dbReference type="PANTHER" id="PTHR10772:SF58">
    <property type="entry name" value="CO-CHAPERONIN GROES"/>
    <property type="match status" value="1"/>
</dbReference>
<evidence type="ECO:0000256" key="1">
    <source>
        <dbReference type="ARBA" id="ARBA00006975"/>
    </source>
</evidence>
<dbReference type="GO" id="GO:0044183">
    <property type="term" value="F:protein folding chaperone"/>
    <property type="evidence" value="ECO:0007669"/>
    <property type="project" value="InterPro"/>
</dbReference>
<dbReference type="EMBL" id="LCCW01000034">
    <property type="protein sequence ID" value="KKS41038.1"/>
    <property type="molecule type" value="Genomic_DNA"/>
</dbReference>
<keyword evidence="2 3" id="KW-0143">Chaperone</keyword>
<evidence type="ECO:0000256" key="3">
    <source>
        <dbReference type="HAMAP-Rule" id="MF_00580"/>
    </source>
</evidence>
<dbReference type="NCBIfam" id="NF001533">
    <property type="entry name" value="PRK00364.2-4"/>
    <property type="match status" value="1"/>
</dbReference>
<accession>A0A0G1BUF0</accession>
<comment type="subcellular location">
    <subcellularLocation>
        <location evidence="3">Cytoplasm</location>
    </subcellularLocation>
</comment>
<dbReference type="SUPFAM" id="SSF50129">
    <property type="entry name" value="GroES-like"/>
    <property type="match status" value="1"/>
</dbReference>
<dbReference type="NCBIfam" id="NF001531">
    <property type="entry name" value="PRK00364.2-2"/>
    <property type="match status" value="1"/>
</dbReference>
<dbReference type="PRINTS" id="PR00297">
    <property type="entry name" value="CHAPERONIN10"/>
</dbReference>